<evidence type="ECO:0000313" key="2">
    <source>
        <dbReference type="EMBL" id="ODV80125.1"/>
    </source>
</evidence>
<evidence type="ECO:0000256" key="1">
    <source>
        <dbReference type="SAM" id="MobiDB-lite"/>
    </source>
</evidence>
<reference evidence="3" key="1">
    <citation type="submission" date="2016-05" db="EMBL/GenBank/DDBJ databases">
        <title>Comparative genomics of biotechnologically important yeasts.</title>
        <authorList>
            <consortium name="DOE Joint Genome Institute"/>
            <person name="Riley R."/>
            <person name="Haridas S."/>
            <person name="Wolfe K.H."/>
            <person name="Lopes M.R."/>
            <person name="Hittinger C.T."/>
            <person name="Goker M."/>
            <person name="Salamov A."/>
            <person name="Wisecaver J."/>
            <person name="Long T.M."/>
            <person name="Aerts A.L."/>
            <person name="Barry K."/>
            <person name="Choi C."/>
            <person name="Clum A."/>
            <person name="Coughlan A.Y."/>
            <person name="Deshpande S."/>
            <person name="Douglass A.P."/>
            <person name="Hanson S.J."/>
            <person name="Klenk H.-P."/>
            <person name="Labutti K."/>
            <person name="Lapidus A."/>
            <person name="Lindquist E."/>
            <person name="Lipzen A."/>
            <person name="Meier-Kolthoff J.P."/>
            <person name="Ohm R.A."/>
            <person name="Otillar R.P."/>
            <person name="Pangilinan J."/>
            <person name="Peng Y."/>
            <person name="Rokas A."/>
            <person name="Rosa C.A."/>
            <person name="Scheuner C."/>
            <person name="Sibirny A.A."/>
            <person name="Slot J.C."/>
            <person name="Stielow J.B."/>
            <person name="Sun H."/>
            <person name="Kurtzman C.P."/>
            <person name="Blackwell M."/>
            <person name="Grigoriev I.V."/>
            <person name="Jeffries T.W."/>
        </authorList>
    </citation>
    <scope>NUCLEOTIDE SEQUENCE [LARGE SCALE GENOMIC DNA]</scope>
    <source>
        <strain evidence="3">NRRL Y-17324</strain>
    </source>
</reference>
<dbReference type="EMBL" id="KV453911">
    <property type="protein sequence ID" value="ODV80125.1"/>
    <property type="molecule type" value="Genomic_DNA"/>
</dbReference>
<accession>A0A1E4SKT3</accession>
<dbReference type="OrthoDB" id="3995714at2759"/>
<gene>
    <name evidence="2" type="ORF">CANTADRAFT_21380</name>
</gene>
<dbReference type="STRING" id="984487.A0A1E4SKT3"/>
<dbReference type="RefSeq" id="XP_020065247.1">
    <property type="nucleotide sequence ID" value="XM_020206692.1"/>
</dbReference>
<dbReference type="GeneID" id="30980829"/>
<name>A0A1E4SKT3_9ASCO</name>
<proteinExistence type="predicted"/>
<feature type="region of interest" description="Disordered" evidence="1">
    <location>
        <begin position="232"/>
        <end position="251"/>
    </location>
</feature>
<dbReference type="Proteomes" id="UP000094285">
    <property type="component" value="Unassembled WGS sequence"/>
</dbReference>
<protein>
    <submittedName>
        <fullName evidence="2">Uncharacterized protein</fullName>
    </submittedName>
</protein>
<evidence type="ECO:0000313" key="3">
    <source>
        <dbReference type="Proteomes" id="UP000094285"/>
    </source>
</evidence>
<sequence length="411" mass="46204">MSSFLGKKSLALTPESVQDPINDSNPIRVAFLGGSRSGKTSTISKLTLGNFRDTYYPTHQITPTLHNFTTDDAKARLVLDELDVVNSLGWLTQQNRIVLSPVIYKSFARTTKTVPDNNAPIADIVETGRNPYFLSYLHRHEIEQKTHVPPHATPVLVELIDTPNFNPNQVVPFLEASLYVKLGKEILRNLANEPRQPVSTNPLLVASGASEMNGNVDGYFFVYSAIPSSSPPSYEDSFQEPLEQGTASNNPNLPPMDSFPGESPFNLLSSMKDTLDDAWKEYTSFKKRWEQGKEHDIFSIKSAIKNMWKEPNSKMLESMRQELKNETKLLDFSTDPADPDCLPPIWILCTNIYSPLASPKFVENGIKVAKHWKCGFIGIDNSTENVDEVLALMIKEIVERKKLQKGKKRFQ</sequence>
<keyword evidence="3" id="KW-1185">Reference proteome</keyword>
<dbReference type="SUPFAM" id="SSF52540">
    <property type="entry name" value="P-loop containing nucleoside triphosphate hydrolases"/>
    <property type="match status" value="1"/>
</dbReference>
<organism evidence="2 3">
    <name type="scientific">Suhomyces tanzawaensis NRRL Y-17324</name>
    <dbReference type="NCBI Taxonomy" id="984487"/>
    <lineage>
        <taxon>Eukaryota</taxon>
        <taxon>Fungi</taxon>
        <taxon>Dikarya</taxon>
        <taxon>Ascomycota</taxon>
        <taxon>Saccharomycotina</taxon>
        <taxon>Pichiomycetes</taxon>
        <taxon>Debaryomycetaceae</taxon>
        <taxon>Suhomyces</taxon>
    </lineage>
</organism>
<dbReference type="AlphaFoldDB" id="A0A1E4SKT3"/>
<dbReference type="InterPro" id="IPR027417">
    <property type="entry name" value="P-loop_NTPase"/>
</dbReference>
<dbReference type="Gene3D" id="3.40.50.300">
    <property type="entry name" value="P-loop containing nucleotide triphosphate hydrolases"/>
    <property type="match status" value="1"/>
</dbReference>